<evidence type="ECO:0000256" key="1">
    <source>
        <dbReference type="SAM" id="MobiDB-lite"/>
    </source>
</evidence>
<dbReference type="GO" id="GO:0005543">
    <property type="term" value="F:phospholipid binding"/>
    <property type="evidence" value="ECO:0007669"/>
    <property type="project" value="InterPro"/>
</dbReference>
<dbReference type="InterPro" id="IPR001605">
    <property type="entry name" value="PH_dom-spectrin-type"/>
</dbReference>
<dbReference type="EMBL" id="PPHD01000070">
    <property type="protein sequence ID" value="POI36054.1"/>
    <property type="molecule type" value="Genomic_DNA"/>
</dbReference>
<dbReference type="Pfam" id="PF15410">
    <property type="entry name" value="PH_9"/>
    <property type="match status" value="1"/>
</dbReference>
<feature type="domain" description="PH" evidence="2">
    <location>
        <begin position="6"/>
        <end position="112"/>
    </location>
</feature>
<dbReference type="PANTHER" id="PTHR10663:SF337">
    <property type="entry name" value="PH AND SEC7 DOMAIN-CONTAINING PROTEIN 3"/>
    <property type="match status" value="1"/>
</dbReference>
<dbReference type="Gene3D" id="2.30.29.30">
    <property type="entry name" value="Pleckstrin-homology domain (PH domain)/Phosphotyrosine-binding domain (PTB)"/>
    <property type="match status" value="1"/>
</dbReference>
<evidence type="ECO:0000259" key="2">
    <source>
        <dbReference type="PROSITE" id="PS50003"/>
    </source>
</evidence>
<feature type="non-terminal residue" evidence="3">
    <location>
        <position position="1"/>
    </location>
</feature>
<evidence type="ECO:0000313" key="4">
    <source>
        <dbReference type="Proteomes" id="UP000237246"/>
    </source>
</evidence>
<dbReference type="InterPro" id="IPR011993">
    <property type="entry name" value="PH-like_dom_sf"/>
</dbReference>
<keyword evidence="4" id="KW-1185">Reference proteome</keyword>
<dbReference type="PROSITE" id="PS50003">
    <property type="entry name" value="PH_DOMAIN"/>
    <property type="match status" value="1"/>
</dbReference>
<dbReference type="OrthoDB" id="2157641at2759"/>
<accession>A0A2P4TI86</accession>
<dbReference type="Proteomes" id="UP000237246">
    <property type="component" value="Unassembled WGS sequence"/>
</dbReference>
<organism evidence="3 4">
    <name type="scientific">Bambusicola thoracicus</name>
    <name type="common">Chinese bamboo-partridge</name>
    <name type="synonym">Perdix thoracica</name>
    <dbReference type="NCBI Taxonomy" id="9083"/>
    <lineage>
        <taxon>Eukaryota</taxon>
        <taxon>Metazoa</taxon>
        <taxon>Chordata</taxon>
        <taxon>Craniata</taxon>
        <taxon>Vertebrata</taxon>
        <taxon>Euteleostomi</taxon>
        <taxon>Archelosauria</taxon>
        <taxon>Archosauria</taxon>
        <taxon>Dinosauria</taxon>
        <taxon>Saurischia</taxon>
        <taxon>Theropoda</taxon>
        <taxon>Coelurosauria</taxon>
        <taxon>Aves</taxon>
        <taxon>Neognathae</taxon>
        <taxon>Galloanserae</taxon>
        <taxon>Galliformes</taxon>
        <taxon>Phasianidae</taxon>
        <taxon>Perdicinae</taxon>
        <taxon>Bambusicola</taxon>
    </lineage>
</organism>
<name>A0A2P4TI86_BAMTH</name>
<protein>
    <recommendedName>
        <fullName evidence="2">PH domain-containing protein</fullName>
    </recommendedName>
</protein>
<sequence length="211" mass="24074">TKCKNGSELNGFSFVFFAAPWGKRGWKTFYAVLKGTVLYLQKDEYKPEKALSEEDLKNAVSVHHALASKATDYEKKPNVLKLKTADWRVLLFQAQSQEEMQTWINKINCVAAVFSAPPFPAAIGSQKKFSRPLLPATTTKLSQDEQLKSHEAKLKQVSTELAEHRSYPPDKKLKGKEVDDYRLRDHYLEFESSHNNPRSLDVCPPLDKDFL</sequence>
<dbReference type="PRINTS" id="PR00683">
    <property type="entry name" value="SPECTRINPH"/>
</dbReference>
<dbReference type="FunFam" id="2.30.29.30:FF:000054">
    <property type="entry name" value="PH and SEC7 domain-containing protein 3"/>
    <property type="match status" value="1"/>
</dbReference>
<comment type="caution">
    <text evidence="3">The sequence shown here is derived from an EMBL/GenBank/DDBJ whole genome shotgun (WGS) entry which is preliminary data.</text>
</comment>
<dbReference type="AlphaFoldDB" id="A0A2P4TI86"/>
<dbReference type="InterPro" id="IPR001849">
    <property type="entry name" value="PH_domain"/>
</dbReference>
<dbReference type="InterPro" id="IPR041681">
    <property type="entry name" value="PH_9"/>
</dbReference>
<feature type="region of interest" description="Disordered" evidence="1">
    <location>
        <begin position="158"/>
        <end position="178"/>
    </location>
</feature>
<dbReference type="PANTHER" id="PTHR10663">
    <property type="entry name" value="GUANYL-NUCLEOTIDE EXCHANGE FACTOR"/>
    <property type="match status" value="1"/>
</dbReference>
<dbReference type="SUPFAM" id="SSF50729">
    <property type="entry name" value="PH domain-like"/>
    <property type="match status" value="1"/>
</dbReference>
<feature type="compositionally biased region" description="Basic and acidic residues" evidence="1">
    <location>
        <begin position="161"/>
        <end position="178"/>
    </location>
</feature>
<evidence type="ECO:0000313" key="3">
    <source>
        <dbReference type="EMBL" id="POI36054.1"/>
    </source>
</evidence>
<dbReference type="SMART" id="SM00233">
    <property type="entry name" value="PH"/>
    <property type="match status" value="1"/>
</dbReference>
<reference evidence="3 4" key="1">
    <citation type="submission" date="2018-01" db="EMBL/GenBank/DDBJ databases">
        <title>Comparison of the Chinese Bamboo Partridge and Red Junglefowl genome sequences highlights the importance of demography in genome evolution.</title>
        <authorList>
            <person name="Tiley G.P."/>
            <person name="Kimball R.T."/>
            <person name="Braun E.L."/>
            <person name="Burleigh J.G."/>
        </authorList>
    </citation>
    <scope>NUCLEOTIDE SEQUENCE [LARGE SCALE GENOMIC DNA]</scope>
    <source>
        <strain evidence="3">RTK389</strain>
        <tissue evidence="3">Blood</tissue>
    </source>
</reference>
<proteinExistence type="predicted"/>
<gene>
    <name evidence="3" type="ORF">CIB84_000193</name>
</gene>